<feature type="coiled-coil region" evidence="16">
    <location>
        <begin position="184"/>
        <end position="271"/>
    </location>
</feature>
<evidence type="ECO:0000256" key="8">
    <source>
        <dbReference type="ARBA" id="ARBA00022763"/>
    </source>
</evidence>
<evidence type="ECO:0000313" key="21">
    <source>
        <dbReference type="EMBL" id="KAG2237674.1"/>
    </source>
</evidence>
<comment type="similarity">
    <text evidence="4">Belongs to the SMC family. SMC6 subfamily.</text>
</comment>
<protein>
    <recommendedName>
        <fullName evidence="23">Structural maintenance of chromosomes protein 6</fullName>
    </recommendedName>
</protein>
<evidence type="ECO:0000256" key="12">
    <source>
        <dbReference type="ARBA" id="ARBA00023136"/>
    </source>
</evidence>
<dbReference type="GO" id="GO:0003684">
    <property type="term" value="F:damaged DNA binding"/>
    <property type="evidence" value="ECO:0007669"/>
    <property type="project" value="TreeGrafter"/>
</dbReference>
<dbReference type="PANTHER" id="PTHR19306:SF6">
    <property type="entry name" value="STRUCTURAL MAINTENANCE OF CHROMOSOMES PROTEIN 6"/>
    <property type="match status" value="1"/>
</dbReference>
<keyword evidence="6 18" id="KW-0812">Transmembrane</keyword>
<dbReference type="GO" id="GO:0016020">
    <property type="term" value="C:membrane"/>
    <property type="evidence" value="ECO:0007669"/>
    <property type="project" value="UniProtKB-SubCell"/>
</dbReference>
<accession>A0A8H7SV78</accession>
<keyword evidence="15" id="KW-0539">Nucleus</keyword>
<dbReference type="InterPro" id="IPR025256">
    <property type="entry name" value="TM7S3/TM198-like_dom"/>
</dbReference>
<sequence length="1221" mass="139662">MPSASLKRTNSFRDSPEFESFNESGTIARVEVVNFMCHKYLKVDLGPKINFVIGHNGSGKSAILTAITLALGANASSTNRVVERRLNKEGPSPYKLKNVSNRIVSHKKEDLVAVLDHFGILVNNPLTMLTQDMARKFLSDSTSEDKYKLFMHGTQLTQLRSDFENVRESLDTAHITLQRKKEGLPILEEKAGEAQRRYEEAEEVRDISQKIDELNNELVWSQIISKEKEAEKYKYDVATAENKLEEMKALYDEHKAKIDQVVRSIEQVNNEWDIHKNAPNPDAEEKSALLEKKVTKEIQLKDFKVELTEINNLIKSTKAIKESHERNLKAETDKLEATTKVKRDEIVEQIEKAQAKMDEKVKKAKQFRIEYNEIGDEIQKSKEKRQRIVREATDMRNKMDELSNLVSNLEAQRGDRMRAYGRNMPQVLDAIRRETRWKARKPVGPLGATLTLLQPQYADTLETFFKKVLNAFVVECFEDKNLLFSILSRCNMSGSPIIVAERDMFDYSAGEPDEKYLTVLRALRFEDEWVKRQLIISSKIEKTLLMEDRAKADEVMLTQPRNIHLCFTSSGHKVGSKTGMTTESLDVYRGPPRFQTDVEGKIRQLKDNIRELQKSYDDLNAIAKEITEQTVELEKRQRSCRSNENGAEKEIKNLERYIEEKEDTLKEDDPVDLTIFEEDIKSCVEKIKNYVQQFQNINSQRILVLEELKEIFKKIKIIEQKESGRDEALDEYRVRVGKLYEIKKKLNETLDGLNSEKQTLKARYESRKTHLAEANNLVQQWIQQSSDDYPDRVDTERAPREIEKEIVRLERLATDKENEMGMSVDELEGVTMGILNDWNEAKKTVHEMETLSRSLKKTLEKRIRKWGQFRDYMSLSAKAYFSYYLHLRGDEGSLKFNHQTKKLDIRVSTGDQYSRGPRQKDSRSLSGGEKSFSQISLLLSLWQSISSPIICLDEFDVFMDAVNRRQTMSMIMNAASDNSSQYILITPQDSSGMTPGKFVTVHRLADPELTFMGDFVTAAPIGSIGEDSATITCVFQNFTMFIVGFYVGSNIAYIIMTNAKSDFGENSQTILLCVSIGVGALLGYVLALWLLSWDTNGLIETNWGRAILIVCFVIAGIVLMAFLERPMFIIASAFIGSFAIFCGIDVYIKSGFLELVDQFLHAKSLNVLVNASSTLRGMLGGCLGLAIVGALIQWCMIRRDSSNYRGWSERHPRGGGWKRVQ</sequence>
<dbReference type="Proteomes" id="UP000613177">
    <property type="component" value="Unassembled WGS sequence"/>
</dbReference>
<dbReference type="InterPro" id="IPR027417">
    <property type="entry name" value="P-loop_NTPase"/>
</dbReference>
<reference evidence="21" key="1">
    <citation type="submission" date="2021-01" db="EMBL/GenBank/DDBJ databases">
        <title>Metabolic potential, ecology and presence of endohyphal bacteria is reflected in genomic diversity of Mucoromycotina.</title>
        <authorList>
            <person name="Muszewska A."/>
            <person name="Okrasinska A."/>
            <person name="Steczkiewicz K."/>
            <person name="Drgas O."/>
            <person name="Orlowska M."/>
            <person name="Perlinska-Lenart U."/>
            <person name="Aleksandrzak-Piekarczyk T."/>
            <person name="Szatraj K."/>
            <person name="Zielenkiewicz U."/>
            <person name="Pilsyk S."/>
            <person name="Malc E."/>
            <person name="Mieczkowski P."/>
            <person name="Kruszewska J.S."/>
            <person name="Biernat P."/>
            <person name="Pawlowska J."/>
        </authorList>
    </citation>
    <scope>NUCLEOTIDE SEQUENCE</scope>
    <source>
        <strain evidence="21">WA0000018081</strain>
    </source>
</reference>
<dbReference type="InterPro" id="IPR003395">
    <property type="entry name" value="RecF/RecN/SMC_N"/>
</dbReference>
<evidence type="ECO:0000256" key="14">
    <source>
        <dbReference type="ARBA" id="ARBA00023204"/>
    </source>
</evidence>
<dbReference type="GO" id="GO:0005634">
    <property type="term" value="C:nucleus"/>
    <property type="evidence" value="ECO:0007669"/>
    <property type="project" value="UniProtKB-SubCell"/>
</dbReference>
<dbReference type="GO" id="GO:0005524">
    <property type="term" value="F:ATP binding"/>
    <property type="evidence" value="ECO:0007669"/>
    <property type="project" value="UniProtKB-KW"/>
</dbReference>
<keyword evidence="5" id="KW-0158">Chromosome</keyword>
<dbReference type="Pfam" id="PF02463">
    <property type="entry name" value="SMC_N"/>
    <property type="match status" value="1"/>
</dbReference>
<dbReference type="Pfam" id="PF13886">
    <property type="entry name" value="TM7S3_TM198"/>
    <property type="match status" value="1"/>
</dbReference>
<evidence type="ECO:0000256" key="13">
    <source>
        <dbReference type="ARBA" id="ARBA00023172"/>
    </source>
</evidence>
<evidence type="ECO:0000256" key="4">
    <source>
        <dbReference type="ARBA" id="ARBA00006793"/>
    </source>
</evidence>
<dbReference type="GO" id="GO:0030915">
    <property type="term" value="C:Smc5-Smc6 complex"/>
    <property type="evidence" value="ECO:0007669"/>
    <property type="project" value="TreeGrafter"/>
</dbReference>
<feature type="domain" description="RecF/RecN/SMC N-terminal" evidence="19">
    <location>
        <begin position="27"/>
        <end position="989"/>
    </location>
</feature>
<feature type="domain" description="TM7S3/TM198-like" evidence="20">
    <location>
        <begin position="1078"/>
        <end position="1194"/>
    </location>
</feature>
<keyword evidence="11 16" id="KW-0175">Coiled coil</keyword>
<evidence type="ECO:0000259" key="19">
    <source>
        <dbReference type="Pfam" id="PF02463"/>
    </source>
</evidence>
<comment type="subcellular location">
    <subcellularLocation>
        <location evidence="3">Chromosome</location>
    </subcellularLocation>
    <subcellularLocation>
        <location evidence="2">Membrane</location>
        <topology evidence="2">Multi-pass membrane protein</topology>
    </subcellularLocation>
    <subcellularLocation>
        <location evidence="1">Nucleus</location>
    </subcellularLocation>
</comment>
<evidence type="ECO:0000256" key="17">
    <source>
        <dbReference type="SAM" id="MobiDB-lite"/>
    </source>
</evidence>
<keyword evidence="10 18" id="KW-1133">Transmembrane helix</keyword>
<feature type="transmembrane region" description="Helical" evidence="18">
    <location>
        <begin position="1128"/>
        <end position="1148"/>
    </location>
</feature>
<keyword evidence="12 18" id="KW-0472">Membrane</keyword>
<name>A0A8H7SV78_9FUNG</name>
<evidence type="ECO:0000256" key="16">
    <source>
        <dbReference type="SAM" id="Coils"/>
    </source>
</evidence>
<proteinExistence type="inferred from homology"/>
<dbReference type="PANTHER" id="PTHR19306">
    <property type="entry name" value="STRUCTURAL MAINTENANCE OF CHROMOSOMES 5,6 SMC5, SMC6"/>
    <property type="match status" value="1"/>
</dbReference>
<evidence type="ECO:0000256" key="5">
    <source>
        <dbReference type="ARBA" id="ARBA00022454"/>
    </source>
</evidence>
<evidence type="ECO:0000256" key="3">
    <source>
        <dbReference type="ARBA" id="ARBA00004286"/>
    </source>
</evidence>
<evidence type="ECO:0000259" key="20">
    <source>
        <dbReference type="Pfam" id="PF13886"/>
    </source>
</evidence>
<feature type="transmembrane region" description="Helical" evidence="18">
    <location>
        <begin position="1103"/>
        <end position="1123"/>
    </location>
</feature>
<organism evidence="21 22">
    <name type="scientific">Thamnidium elegans</name>
    <dbReference type="NCBI Taxonomy" id="101142"/>
    <lineage>
        <taxon>Eukaryota</taxon>
        <taxon>Fungi</taxon>
        <taxon>Fungi incertae sedis</taxon>
        <taxon>Mucoromycota</taxon>
        <taxon>Mucoromycotina</taxon>
        <taxon>Mucoromycetes</taxon>
        <taxon>Mucorales</taxon>
        <taxon>Mucorineae</taxon>
        <taxon>Mucoraceae</taxon>
        <taxon>Thamnidium</taxon>
    </lineage>
</organism>
<keyword evidence="13" id="KW-0233">DNA recombination</keyword>
<feature type="transmembrane region" description="Helical" evidence="18">
    <location>
        <begin position="1069"/>
        <end position="1091"/>
    </location>
</feature>
<evidence type="ECO:0000256" key="2">
    <source>
        <dbReference type="ARBA" id="ARBA00004141"/>
    </source>
</evidence>
<keyword evidence="7" id="KW-0547">Nucleotide-binding</keyword>
<evidence type="ECO:0000256" key="15">
    <source>
        <dbReference type="ARBA" id="ARBA00023242"/>
    </source>
</evidence>
<evidence type="ECO:0000256" key="11">
    <source>
        <dbReference type="ARBA" id="ARBA00023054"/>
    </source>
</evidence>
<feature type="transmembrane region" description="Helical" evidence="18">
    <location>
        <begin position="1038"/>
        <end position="1057"/>
    </location>
</feature>
<evidence type="ECO:0000313" key="22">
    <source>
        <dbReference type="Proteomes" id="UP000613177"/>
    </source>
</evidence>
<feature type="region of interest" description="Disordered" evidence="17">
    <location>
        <begin position="907"/>
        <end position="928"/>
    </location>
</feature>
<keyword evidence="9" id="KW-0067">ATP-binding</keyword>
<keyword evidence="8" id="KW-0227">DNA damage</keyword>
<evidence type="ECO:0000256" key="9">
    <source>
        <dbReference type="ARBA" id="ARBA00022840"/>
    </source>
</evidence>
<dbReference type="AlphaFoldDB" id="A0A8H7SV78"/>
<dbReference type="Gene3D" id="3.40.50.300">
    <property type="entry name" value="P-loop containing nucleotide triphosphate hydrolases"/>
    <property type="match status" value="3"/>
</dbReference>
<dbReference type="GO" id="GO:0003697">
    <property type="term" value="F:single-stranded DNA binding"/>
    <property type="evidence" value="ECO:0007669"/>
    <property type="project" value="TreeGrafter"/>
</dbReference>
<keyword evidence="22" id="KW-1185">Reference proteome</keyword>
<feature type="transmembrane region" description="Helical" evidence="18">
    <location>
        <begin position="1178"/>
        <end position="1197"/>
    </location>
</feature>
<keyword evidence="14" id="KW-0234">DNA repair</keyword>
<dbReference type="EMBL" id="JAEPRE010000004">
    <property type="protein sequence ID" value="KAG2237674.1"/>
    <property type="molecule type" value="Genomic_DNA"/>
</dbReference>
<evidence type="ECO:0000256" key="18">
    <source>
        <dbReference type="SAM" id="Phobius"/>
    </source>
</evidence>
<comment type="caution">
    <text evidence="21">The sequence shown here is derived from an EMBL/GenBank/DDBJ whole genome shotgun (WGS) entry which is preliminary data.</text>
</comment>
<evidence type="ECO:0000256" key="1">
    <source>
        <dbReference type="ARBA" id="ARBA00004123"/>
    </source>
</evidence>
<dbReference type="GO" id="GO:0000724">
    <property type="term" value="P:double-strand break repair via homologous recombination"/>
    <property type="evidence" value="ECO:0007669"/>
    <property type="project" value="TreeGrafter"/>
</dbReference>
<evidence type="ECO:0000256" key="6">
    <source>
        <dbReference type="ARBA" id="ARBA00022692"/>
    </source>
</evidence>
<evidence type="ECO:0008006" key="23">
    <source>
        <dbReference type="Google" id="ProtNLM"/>
    </source>
</evidence>
<evidence type="ECO:0000256" key="10">
    <source>
        <dbReference type="ARBA" id="ARBA00022989"/>
    </source>
</evidence>
<dbReference type="SUPFAM" id="SSF52540">
    <property type="entry name" value="P-loop containing nucleoside triphosphate hydrolases"/>
    <property type="match status" value="1"/>
</dbReference>
<dbReference type="GO" id="GO:0035861">
    <property type="term" value="C:site of double-strand break"/>
    <property type="evidence" value="ECO:0007669"/>
    <property type="project" value="TreeGrafter"/>
</dbReference>
<feature type="coiled-coil region" evidence="16">
    <location>
        <begin position="321"/>
        <end position="412"/>
    </location>
</feature>
<gene>
    <name evidence="21" type="ORF">INT48_004577</name>
</gene>
<evidence type="ECO:0000256" key="7">
    <source>
        <dbReference type="ARBA" id="ARBA00022741"/>
    </source>
</evidence>
<feature type="coiled-coil region" evidence="16">
    <location>
        <begin position="595"/>
        <end position="667"/>
    </location>
</feature>